<proteinExistence type="inferred from homology"/>
<dbReference type="PATRIC" id="fig|879567.3.peg.2498"/>
<dbReference type="RefSeq" id="WP_015415622.1">
    <property type="nucleotide sequence ID" value="NC_020409.1"/>
</dbReference>
<dbReference type="EMBL" id="FO203427">
    <property type="protein sequence ID" value="CCH49579.1"/>
    <property type="molecule type" value="Genomic_DNA"/>
</dbReference>
<keyword evidence="5" id="KW-1185">Reference proteome</keyword>
<protein>
    <submittedName>
        <fullName evidence="4">Thioesterase superfamily protein</fullName>
    </submittedName>
</protein>
<evidence type="ECO:0000313" key="4">
    <source>
        <dbReference type="EMBL" id="CCH49579.1"/>
    </source>
</evidence>
<evidence type="ECO:0000313" key="5">
    <source>
        <dbReference type="Proteomes" id="UP000011724"/>
    </source>
</evidence>
<dbReference type="NCBIfam" id="TIGR00369">
    <property type="entry name" value="unchar_dom_1"/>
    <property type="match status" value="1"/>
</dbReference>
<dbReference type="PANTHER" id="PTHR21660">
    <property type="entry name" value="THIOESTERASE SUPERFAMILY MEMBER-RELATED"/>
    <property type="match status" value="1"/>
</dbReference>
<reference evidence="4 5" key="1">
    <citation type="journal article" date="2013" name="PLoS ONE">
        <title>The first genomic and proteomic characterization of a deep-sea sulfate reducer: insights into the piezophilic lifestyle of Desulfovibrio piezophilus.</title>
        <authorList>
            <person name="Pradel N."/>
            <person name="Ji B."/>
            <person name="Gimenez G."/>
            <person name="Talla E."/>
            <person name="Lenoble P."/>
            <person name="Garel M."/>
            <person name="Tamburini C."/>
            <person name="Fourquet P."/>
            <person name="Lebrun R."/>
            <person name="Bertin P."/>
            <person name="Denis Y."/>
            <person name="Pophillat M."/>
            <person name="Barbe V."/>
            <person name="Ollivier B."/>
            <person name="Dolla A."/>
        </authorList>
    </citation>
    <scope>NUCLEOTIDE SEQUENCE [LARGE SCALE GENOMIC DNA]</scope>
    <source>
        <strain evidence="5">DSM 10523 / SB164P1</strain>
    </source>
</reference>
<dbReference type="SUPFAM" id="SSF54637">
    <property type="entry name" value="Thioesterase/thiol ester dehydrase-isomerase"/>
    <property type="match status" value="1"/>
</dbReference>
<dbReference type="AlphaFoldDB" id="M1WRI8"/>
<dbReference type="OrthoDB" id="5297685at2"/>
<dbReference type="BioCyc" id="DPIE1322246:BN4_RS11770-MONOMER"/>
<dbReference type="GO" id="GO:0047617">
    <property type="term" value="F:fatty acyl-CoA hydrolase activity"/>
    <property type="evidence" value="ECO:0007669"/>
    <property type="project" value="InterPro"/>
</dbReference>
<evidence type="ECO:0000256" key="2">
    <source>
        <dbReference type="ARBA" id="ARBA00022801"/>
    </source>
</evidence>
<dbReference type="CDD" id="cd03443">
    <property type="entry name" value="PaaI_thioesterase"/>
    <property type="match status" value="1"/>
</dbReference>
<gene>
    <name evidence="4" type="ordered locus">BN4_12344</name>
</gene>
<accession>M1WRI8</accession>
<feature type="domain" description="Thioesterase" evidence="3">
    <location>
        <begin position="49"/>
        <end position="118"/>
    </location>
</feature>
<name>M1WRI8_PSEP2</name>
<dbReference type="Gene3D" id="3.10.129.10">
    <property type="entry name" value="Hotdog Thioesterase"/>
    <property type="match status" value="1"/>
</dbReference>
<evidence type="ECO:0000256" key="1">
    <source>
        <dbReference type="ARBA" id="ARBA00008324"/>
    </source>
</evidence>
<dbReference type="InterPro" id="IPR006683">
    <property type="entry name" value="Thioestr_dom"/>
</dbReference>
<organism evidence="4 5">
    <name type="scientific">Pseudodesulfovibrio piezophilus (strain DSM 21447 / JCM 15486 / C1TLV30)</name>
    <name type="common">Desulfovibrio piezophilus</name>
    <dbReference type="NCBI Taxonomy" id="1322246"/>
    <lineage>
        <taxon>Bacteria</taxon>
        <taxon>Pseudomonadati</taxon>
        <taxon>Thermodesulfobacteriota</taxon>
        <taxon>Desulfovibrionia</taxon>
        <taxon>Desulfovibrionales</taxon>
        <taxon>Desulfovibrionaceae</taxon>
    </lineage>
</organism>
<dbReference type="Pfam" id="PF03061">
    <property type="entry name" value="4HBT"/>
    <property type="match status" value="1"/>
</dbReference>
<comment type="similarity">
    <text evidence="1">Belongs to the thioesterase PaaI family.</text>
</comment>
<dbReference type="HOGENOM" id="CLU_089876_3_3_7"/>
<dbReference type="InterPro" id="IPR003736">
    <property type="entry name" value="PAAI_dom"/>
</dbReference>
<dbReference type="Proteomes" id="UP000011724">
    <property type="component" value="Chromosome"/>
</dbReference>
<dbReference type="InterPro" id="IPR029069">
    <property type="entry name" value="HotDog_dom_sf"/>
</dbReference>
<dbReference type="PANTHER" id="PTHR21660:SF1">
    <property type="entry name" value="ACYL-COENZYME A THIOESTERASE 13"/>
    <property type="match status" value="1"/>
</dbReference>
<reference evidence="5" key="2">
    <citation type="journal article" date="2013" name="Stand. Genomic Sci.">
        <title>Complete genome sequence of Desulfocapsa sulfexigens, a marine deltaproteobacterium specialized in disproportionating inorganic sulfur compounds.</title>
        <authorList>
            <person name="Finster K.W."/>
            <person name="Kjeldsen K.U."/>
            <person name="Kube M."/>
            <person name="Reinhardt R."/>
            <person name="Mussmann M."/>
            <person name="Amann R."/>
            <person name="Schreiber L."/>
        </authorList>
    </citation>
    <scope>NUCLEOTIDE SEQUENCE [LARGE SCALE GENOMIC DNA]</scope>
    <source>
        <strain evidence="5">DSM 10523 / SB164P1</strain>
    </source>
</reference>
<dbReference type="KEGG" id="dpi:BN4_12344"/>
<sequence>MPTPYLEQVRKKDQQVNPLFLSHGIEVESIAVDRAVLRLEVTSGLIQGGGVVAGGIVASLLDGAMAHAVLGGNKQGEVASTIDMNVCFYHPVLNGECITCEGWVDKRGSRIVFAGAVALVEGREVAKATASFMIVH</sequence>
<evidence type="ECO:0000259" key="3">
    <source>
        <dbReference type="Pfam" id="PF03061"/>
    </source>
</evidence>
<dbReference type="eggNOG" id="COG2050">
    <property type="taxonomic scope" value="Bacteria"/>
</dbReference>
<keyword evidence="2" id="KW-0378">Hydrolase</keyword>
<dbReference type="STRING" id="1322246.BN4_12344"/>
<dbReference type="InterPro" id="IPR039298">
    <property type="entry name" value="ACOT13"/>
</dbReference>